<dbReference type="EMBL" id="JAACJL010000001">
    <property type="protein sequence ID" value="KAF4623767.1"/>
    <property type="molecule type" value="Genomic_DNA"/>
</dbReference>
<dbReference type="Pfam" id="PF01370">
    <property type="entry name" value="Epimerase"/>
    <property type="match status" value="1"/>
</dbReference>
<evidence type="ECO:0000256" key="1">
    <source>
        <dbReference type="ARBA" id="ARBA00023002"/>
    </source>
</evidence>
<evidence type="ECO:0000313" key="5">
    <source>
        <dbReference type="Proteomes" id="UP000521872"/>
    </source>
</evidence>
<dbReference type="InterPro" id="IPR036291">
    <property type="entry name" value="NAD(P)-bd_dom_sf"/>
</dbReference>
<dbReference type="SUPFAM" id="SSF51735">
    <property type="entry name" value="NAD(P)-binding Rossmann-fold domains"/>
    <property type="match status" value="1"/>
</dbReference>
<feature type="domain" description="NAD-dependent epimerase/dehydratase" evidence="3">
    <location>
        <begin position="12"/>
        <end position="287"/>
    </location>
</feature>
<organism evidence="4 5">
    <name type="scientific">Agrocybe pediades</name>
    <dbReference type="NCBI Taxonomy" id="84607"/>
    <lineage>
        <taxon>Eukaryota</taxon>
        <taxon>Fungi</taxon>
        <taxon>Dikarya</taxon>
        <taxon>Basidiomycota</taxon>
        <taxon>Agaricomycotina</taxon>
        <taxon>Agaricomycetes</taxon>
        <taxon>Agaricomycetidae</taxon>
        <taxon>Agaricales</taxon>
        <taxon>Agaricineae</taxon>
        <taxon>Strophariaceae</taxon>
        <taxon>Agrocybe</taxon>
    </lineage>
</organism>
<accession>A0A8H4R8T5</accession>
<dbReference type="InterPro" id="IPR001509">
    <property type="entry name" value="Epimerase_deHydtase"/>
</dbReference>
<sequence>MPALETSAGQRVLVTGANGFVALWVVRVLLEQGFTVRGTVRSESKGRHLDELFGSYGDKFEWVVVEDIVKEGAFDEAVKGVHAIEHTAAPISSTSDDPDGESSFVRLSSNNVNNGLLEYLKPSVEGTLSILRSALKFGTDIKRVVVTSSLAAVMRTVTEPPVIFDEDDWADEFVDTLKREGRKASEQVKYFASKTLAERAVFTFYDAHKSQINWDVATVLPPVVLGPTLQDVKKSSDLTGSPNLWYQKVVKDQDDDPLNTTPFYPYVDVRDLAAAHVNALTKEAAGGKRLLICAGSIGWQDTRDIVYSLRPDLYESGVLPRGKPDSKTSILWDYNGEKAKSILGLEYRDIKHIALDMITDFERRGWLSRDSV</sequence>
<comment type="similarity">
    <text evidence="2">Belongs to the NAD(P)-dependent epimerase/dehydratase family. Dihydroflavonol-4-reductase subfamily.</text>
</comment>
<evidence type="ECO:0000256" key="2">
    <source>
        <dbReference type="ARBA" id="ARBA00023445"/>
    </source>
</evidence>
<dbReference type="GO" id="GO:0016616">
    <property type="term" value="F:oxidoreductase activity, acting on the CH-OH group of donors, NAD or NADP as acceptor"/>
    <property type="evidence" value="ECO:0007669"/>
    <property type="project" value="TreeGrafter"/>
</dbReference>
<dbReference type="PANTHER" id="PTHR10366">
    <property type="entry name" value="NAD DEPENDENT EPIMERASE/DEHYDRATASE"/>
    <property type="match status" value="1"/>
</dbReference>
<evidence type="ECO:0000259" key="3">
    <source>
        <dbReference type="Pfam" id="PF01370"/>
    </source>
</evidence>
<dbReference type="Gene3D" id="3.40.50.720">
    <property type="entry name" value="NAD(P)-binding Rossmann-like Domain"/>
    <property type="match status" value="1"/>
</dbReference>
<gene>
    <name evidence="4" type="ORF">D9613_001330</name>
</gene>
<keyword evidence="1" id="KW-0560">Oxidoreductase</keyword>
<keyword evidence="5" id="KW-1185">Reference proteome</keyword>
<name>A0A8H4R8T5_9AGAR</name>
<dbReference type="AlphaFoldDB" id="A0A8H4R8T5"/>
<protein>
    <recommendedName>
        <fullName evidence="3">NAD-dependent epimerase/dehydratase domain-containing protein</fullName>
    </recommendedName>
</protein>
<proteinExistence type="inferred from homology"/>
<evidence type="ECO:0000313" key="4">
    <source>
        <dbReference type="EMBL" id="KAF4623767.1"/>
    </source>
</evidence>
<comment type="caution">
    <text evidence="4">The sequence shown here is derived from an EMBL/GenBank/DDBJ whole genome shotgun (WGS) entry which is preliminary data.</text>
</comment>
<dbReference type="PANTHER" id="PTHR10366:SF564">
    <property type="entry name" value="STEROL-4-ALPHA-CARBOXYLATE 3-DEHYDROGENASE, DECARBOXYLATING"/>
    <property type="match status" value="1"/>
</dbReference>
<dbReference type="InterPro" id="IPR050425">
    <property type="entry name" value="NAD(P)_dehydrat-like"/>
</dbReference>
<reference evidence="4 5" key="1">
    <citation type="submission" date="2019-12" db="EMBL/GenBank/DDBJ databases">
        <authorList>
            <person name="Floudas D."/>
            <person name="Bentzer J."/>
            <person name="Ahren D."/>
            <person name="Johansson T."/>
            <person name="Persson P."/>
            <person name="Tunlid A."/>
        </authorList>
    </citation>
    <scope>NUCLEOTIDE SEQUENCE [LARGE SCALE GENOMIC DNA]</scope>
    <source>
        <strain evidence="4 5">CBS 102.39</strain>
    </source>
</reference>
<dbReference type="Proteomes" id="UP000521872">
    <property type="component" value="Unassembled WGS sequence"/>
</dbReference>